<dbReference type="GO" id="GO:0006218">
    <property type="term" value="P:uridine catabolic process"/>
    <property type="evidence" value="ECO:0007669"/>
    <property type="project" value="TreeGrafter"/>
</dbReference>
<dbReference type="PANTHER" id="PTHR43691:SF14">
    <property type="entry name" value="URIDINE PHOSPHORYLASE"/>
    <property type="match status" value="1"/>
</dbReference>
<dbReference type="GO" id="GO:0004850">
    <property type="term" value="F:uridine phosphorylase activity"/>
    <property type="evidence" value="ECO:0007669"/>
    <property type="project" value="TreeGrafter"/>
</dbReference>
<evidence type="ECO:0000256" key="1">
    <source>
        <dbReference type="SAM" id="MobiDB-lite"/>
    </source>
</evidence>
<dbReference type="InterPro" id="IPR000845">
    <property type="entry name" value="Nucleoside_phosphorylase_d"/>
</dbReference>
<dbReference type="InterPro" id="IPR035994">
    <property type="entry name" value="Nucleoside_phosphorylase_sf"/>
</dbReference>
<dbReference type="EMBL" id="HBIP01002829">
    <property type="protein sequence ID" value="CAE0486159.1"/>
    <property type="molecule type" value="Transcribed_RNA"/>
</dbReference>
<dbReference type="GO" id="GO:0005829">
    <property type="term" value="C:cytosol"/>
    <property type="evidence" value="ECO:0007669"/>
    <property type="project" value="TreeGrafter"/>
</dbReference>
<feature type="region of interest" description="Disordered" evidence="1">
    <location>
        <begin position="44"/>
        <end position="87"/>
    </location>
</feature>
<proteinExistence type="predicted"/>
<dbReference type="AlphaFoldDB" id="A0A7S3VIA6"/>
<evidence type="ECO:0000313" key="3">
    <source>
        <dbReference type="EMBL" id="CAE0486159.1"/>
    </source>
</evidence>
<accession>A0A7S3VIA6</accession>
<dbReference type="PANTHER" id="PTHR43691">
    <property type="entry name" value="URIDINE PHOSPHORYLASE"/>
    <property type="match status" value="1"/>
</dbReference>
<name>A0A7S3VIA6_DUNTE</name>
<dbReference type="Gene3D" id="3.40.50.1580">
    <property type="entry name" value="Nucleoside phosphorylase domain"/>
    <property type="match status" value="1"/>
</dbReference>
<protein>
    <recommendedName>
        <fullName evidence="2">Nucleoside phosphorylase domain-containing protein</fullName>
    </recommendedName>
</protein>
<sequence>MLHMRGAGPTKKKLPPLEAEAQEYGCRQVLTASSRRVNRAGVQHGRTCVHSREQRASAVQQDGQTDLSAATSTPPKPKYTNANMPVDPEGRTYHLNTRGGEVANRILSVGSSQRAQLLSQLLDGPAPGKPLFTKMSSRGFLTITGRFKGIPLTIVSTHMGLPNMDFVVRECRAVVQGQMAIVRLGTCGAAQPPAKLGDMLVASAGSIAIRRNADAWTVPTAGYAKYAVCLPVLPDPKLCALVLEEAQKEVGAERVVQGLNASADSFYSSQGRINSDFDDENESLLQQLCANHPELISLEMETFQLLDLARCAKGGSILGMSMCIALAERYSNRFMDYKALEAAELAGGRAALSALARVQLKDDDSLAAVENIKSKVQPVWV</sequence>
<organism evidence="3">
    <name type="scientific">Dunaliella tertiolecta</name>
    <name type="common">Green alga</name>
    <dbReference type="NCBI Taxonomy" id="3047"/>
    <lineage>
        <taxon>Eukaryota</taxon>
        <taxon>Viridiplantae</taxon>
        <taxon>Chlorophyta</taxon>
        <taxon>core chlorophytes</taxon>
        <taxon>Chlorophyceae</taxon>
        <taxon>CS clade</taxon>
        <taxon>Chlamydomonadales</taxon>
        <taxon>Dunaliellaceae</taxon>
        <taxon>Dunaliella</taxon>
    </lineage>
</organism>
<dbReference type="SUPFAM" id="SSF53167">
    <property type="entry name" value="Purine and uridine phosphorylases"/>
    <property type="match status" value="1"/>
</dbReference>
<dbReference type="CDD" id="cd17769">
    <property type="entry name" value="NP_TgUP-like"/>
    <property type="match status" value="1"/>
</dbReference>
<reference evidence="3" key="1">
    <citation type="submission" date="2021-01" db="EMBL/GenBank/DDBJ databases">
        <authorList>
            <person name="Corre E."/>
            <person name="Pelletier E."/>
            <person name="Niang G."/>
            <person name="Scheremetjew M."/>
            <person name="Finn R."/>
            <person name="Kale V."/>
            <person name="Holt S."/>
            <person name="Cochrane G."/>
            <person name="Meng A."/>
            <person name="Brown T."/>
            <person name="Cohen L."/>
        </authorList>
    </citation>
    <scope>NUCLEOTIDE SEQUENCE</scope>
    <source>
        <strain evidence="3">CCMP1320</strain>
    </source>
</reference>
<gene>
    <name evidence="3" type="ORF">DTER00134_LOCUS1198</name>
</gene>
<dbReference type="Pfam" id="PF01048">
    <property type="entry name" value="PNP_UDP_1"/>
    <property type="match status" value="1"/>
</dbReference>
<feature type="compositionally biased region" description="Polar residues" evidence="1">
    <location>
        <begin position="57"/>
        <end position="73"/>
    </location>
</feature>
<feature type="domain" description="Nucleoside phosphorylase" evidence="2">
    <location>
        <begin position="106"/>
        <end position="323"/>
    </location>
</feature>
<evidence type="ECO:0000259" key="2">
    <source>
        <dbReference type="Pfam" id="PF01048"/>
    </source>
</evidence>